<dbReference type="EMBL" id="CP002101">
    <property type="protein sequence ID" value="AEH61724.1"/>
    <property type="molecule type" value="Genomic_DNA"/>
</dbReference>
<dbReference type="HOGENOM" id="CLU_533841_0_0_2"/>
<dbReference type="NCBIfam" id="TIGR03268">
    <property type="entry name" value="methan_mark_3"/>
    <property type="match status" value="1"/>
</dbReference>
<organism evidence="3 4">
    <name type="scientific">Methanosalsum zhilinae (strain DSM 4017 / NBRC 107636 / OCM 62 / WeN5)</name>
    <name type="common">Methanohalophilus zhilinae</name>
    <dbReference type="NCBI Taxonomy" id="679901"/>
    <lineage>
        <taxon>Archaea</taxon>
        <taxon>Methanobacteriati</taxon>
        <taxon>Methanobacteriota</taxon>
        <taxon>Stenosarchaea group</taxon>
        <taxon>Methanomicrobia</taxon>
        <taxon>Methanosarcinales</taxon>
        <taxon>Methanosarcinaceae</taxon>
        <taxon>Methanosalsum</taxon>
    </lineage>
</organism>
<dbReference type="CDD" id="cd06577">
    <property type="entry name" value="PASTA_pknB"/>
    <property type="match status" value="1"/>
</dbReference>
<dbReference type="KEGG" id="mzh:Mzhil_1889"/>
<dbReference type="HAMAP" id="MF_01089">
    <property type="entry name" value="UPF0288"/>
    <property type="match status" value="1"/>
</dbReference>
<dbReference type="InterPro" id="IPR005543">
    <property type="entry name" value="PASTA_dom"/>
</dbReference>
<keyword evidence="4" id="KW-1185">Reference proteome</keyword>
<gene>
    <name evidence="3" type="ordered locus">Mzhil_1889</name>
</gene>
<comment type="similarity">
    <text evidence="1">Belongs to the UPF0288 family.</text>
</comment>
<dbReference type="STRING" id="679901.Mzhil_1889"/>
<dbReference type="AlphaFoldDB" id="F7XKF5"/>
<evidence type="ECO:0000256" key="1">
    <source>
        <dbReference type="HAMAP-Rule" id="MF_01089"/>
    </source>
</evidence>
<dbReference type="GeneID" id="10823533"/>
<dbReference type="Pfam" id="PF26548">
    <property type="entry name" value="DUF8179"/>
    <property type="match status" value="1"/>
</dbReference>
<sequence length="527" mass="58711">MRILDKDTIILNVNGESVELKSGSTIADALEHTDSPHNPGTSVGILKVSEEYRKEEVTSYRIITSKGEVEIELNDLEKYSVQTWVQLFKKFEGKRVRWLSRDAVAFGSVSADISIEREPASFDKFDVLFGAGGYDTDNTHLIICRQKHTGEYGQPRDGAFGRVVSGKNILMGLDKGDEIIEIKPVIKWEHAGNSIFTSDLTTRLEHDDQVFSFIGVEMSPNAPYGVKHFFTLVKNGIFKVDATASAYICDRRLQGEKCRYENFEPRIQGSVSVRTAGYGTGKVFISRTDMPATIMHSVIGHVKEGIELVKMARPGHRLTVLTVPDQIMLSGMSLHEARESLLESGVKIIVEGYESDDAVVVEQRPETTIDILGGSEVIVKTIPSSNLVKIRLYDDLAPKSIDYFRSSVGLKFNRVGTMKADMIYDTTYIFDPEKDLKIHKEIFPENTPSKIIHSGDIGITNQASKRMGTIGIKIEDDDLFGPTGEKFANTNIIGKVLEPHKLKNLKEGDFMYIVEMPDMGEDDVSGK</sequence>
<reference evidence="3" key="1">
    <citation type="submission" date="2010-07" db="EMBL/GenBank/DDBJ databases">
        <title>The complete genome of Methanosalsum zhilinae DSM 4017.</title>
        <authorList>
            <consortium name="US DOE Joint Genome Institute (JGI-PGF)"/>
            <person name="Lucas S."/>
            <person name="Copeland A."/>
            <person name="Lapidus A."/>
            <person name="Glavina del Rio T."/>
            <person name="Dalin E."/>
            <person name="Tice H."/>
            <person name="Bruce D."/>
            <person name="Goodwin L."/>
            <person name="Pitluck S."/>
            <person name="Kyrpides N."/>
            <person name="Mavromatis K."/>
            <person name="Ovchinnikova G."/>
            <person name="Daligault H."/>
            <person name="Detter J.C."/>
            <person name="Han C."/>
            <person name="Tapia R."/>
            <person name="Larimer F."/>
            <person name="Land M."/>
            <person name="Hauser L."/>
            <person name="Markowitz V."/>
            <person name="Cheng J.-F."/>
            <person name="Hugenholtz P."/>
            <person name="Woyke T."/>
            <person name="Wu D."/>
            <person name="Spring S."/>
            <person name="Schueler E."/>
            <person name="Brambilla E."/>
            <person name="Klenk H.-P."/>
            <person name="Eisen J.A."/>
        </authorList>
    </citation>
    <scope>NUCLEOTIDE SEQUENCE</scope>
    <source>
        <strain evidence="3">DSM 4017</strain>
    </source>
</reference>
<dbReference type="Proteomes" id="UP000006622">
    <property type="component" value="Chromosome"/>
</dbReference>
<evidence type="ECO:0000259" key="2">
    <source>
        <dbReference type="Pfam" id="PF26548"/>
    </source>
</evidence>
<dbReference type="PIRSF" id="PIRSF005852">
    <property type="entry name" value="UCP005852"/>
    <property type="match status" value="1"/>
</dbReference>
<accession>F7XKF5</accession>
<evidence type="ECO:0000313" key="3">
    <source>
        <dbReference type="EMBL" id="AEH61724.1"/>
    </source>
</evidence>
<protein>
    <recommendedName>
        <fullName evidence="1">UPF0288 protein Mzhil_1889</fullName>
    </recommendedName>
</protein>
<proteinExistence type="inferred from homology"/>
<dbReference type="InterPro" id="IPR016466">
    <property type="entry name" value="Methan_mark_3"/>
</dbReference>
<dbReference type="RefSeq" id="WP_013899160.1">
    <property type="nucleotide sequence ID" value="NC_015676.1"/>
</dbReference>
<evidence type="ECO:0000313" key="4">
    <source>
        <dbReference type="Proteomes" id="UP000006622"/>
    </source>
</evidence>
<name>F7XKF5_METZD</name>
<dbReference type="InterPro" id="IPR058492">
    <property type="entry name" value="DUF8179"/>
</dbReference>
<feature type="domain" description="Putative peptidyl-prolyl cis-trans isomerase" evidence="2">
    <location>
        <begin position="388"/>
        <end position="515"/>
    </location>
</feature>